<gene>
    <name evidence="1" type="ORF">CEXT_200591</name>
</gene>
<keyword evidence="2" id="KW-1185">Reference proteome</keyword>
<organism evidence="1 2">
    <name type="scientific">Caerostris extrusa</name>
    <name type="common">Bark spider</name>
    <name type="synonym">Caerostris bankana</name>
    <dbReference type="NCBI Taxonomy" id="172846"/>
    <lineage>
        <taxon>Eukaryota</taxon>
        <taxon>Metazoa</taxon>
        <taxon>Ecdysozoa</taxon>
        <taxon>Arthropoda</taxon>
        <taxon>Chelicerata</taxon>
        <taxon>Arachnida</taxon>
        <taxon>Araneae</taxon>
        <taxon>Araneomorphae</taxon>
        <taxon>Entelegynae</taxon>
        <taxon>Araneoidea</taxon>
        <taxon>Araneidae</taxon>
        <taxon>Caerostris</taxon>
    </lineage>
</organism>
<sequence>MTYCLKEIESIVVYSQRTAALDWFHDSGNPNEIQKQQCIGRHSIIYSGGASSVEHLVQSADPIEPLVQGGYNFITLKIYMRGTLELDLTRQENHFNFSRIDTLALSFTFCQSICNAKDLLKEQMFYNGATLQFRRTNTKAQLKILTSHSHLLEKTWLPDLS</sequence>
<dbReference type="Proteomes" id="UP001054945">
    <property type="component" value="Unassembled WGS sequence"/>
</dbReference>
<accession>A0AAV4MXR4</accession>
<protein>
    <submittedName>
        <fullName evidence="1">Uncharacterized protein</fullName>
    </submittedName>
</protein>
<reference evidence="1 2" key="1">
    <citation type="submission" date="2021-06" db="EMBL/GenBank/DDBJ databases">
        <title>Caerostris extrusa draft genome.</title>
        <authorList>
            <person name="Kono N."/>
            <person name="Arakawa K."/>
        </authorList>
    </citation>
    <scope>NUCLEOTIDE SEQUENCE [LARGE SCALE GENOMIC DNA]</scope>
</reference>
<dbReference type="EMBL" id="BPLR01020229">
    <property type="protein sequence ID" value="GIX76122.1"/>
    <property type="molecule type" value="Genomic_DNA"/>
</dbReference>
<name>A0AAV4MXR4_CAEEX</name>
<dbReference type="AlphaFoldDB" id="A0AAV4MXR4"/>
<evidence type="ECO:0000313" key="1">
    <source>
        <dbReference type="EMBL" id="GIX76122.1"/>
    </source>
</evidence>
<comment type="caution">
    <text evidence="1">The sequence shown here is derived from an EMBL/GenBank/DDBJ whole genome shotgun (WGS) entry which is preliminary data.</text>
</comment>
<evidence type="ECO:0000313" key="2">
    <source>
        <dbReference type="Proteomes" id="UP001054945"/>
    </source>
</evidence>
<proteinExistence type="predicted"/>